<feature type="region of interest" description="Disordered" evidence="4">
    <location>
        <begin position="1368"/>
        <end position="1437"/>
    </location>
</feature>
<reference evidence="6" key="2">
    <citation type="submission" date="2020-02" db="EMBL/GenBank/DDBJ databases">
        <title>Esox lucius (northern pike) genome, fEsoLuc1, primary haplotype.</title>
        <authorList>
            <person name="Myers G."/>
            <person name="Karagic N."/>
            <person name="Meyer A."/>
            <person name="Pippel M."/>
            <person name="Reichard M."/>
            <person name="Winkler S."/>
            <person name="Tracey A."/>
            <person name="Sims Y."/>
            <person name="Howe K."/>
            <person name="Rhie A."/>
            <person name="Formenti G."/>
            <person name="Durbin R."/>
            <person name="Fedrigo O."/>
            <person name="Jarvis E.D."/>
        </authorList>
    </citation>
    <scope>NUCLEOTIDE SEQUENCE [LARGE SCALE GENOMIC DNA]</scope>
</reference>
<feature type="compositionally biased region" description="Low complexity" evidence="4">
    <location>
        <begin position="1226"/>
        <end position="1241"/>
    </location>
</feature>
<feature type="region of interest" description="Disordered" evidence="4">
    <location>
        <begin position="1199"/>
        <end position="1355"/>
    </location>
</feature>
<feature type="region of interest" description="Disordered" evidence="4">
    <location>
        <begin position="1"/>
        <end position="92"/>
    </location>
</feature>
<feature type="region of interest" description="Disordered" evidence="4">
    <location>
        <begin position="462"/>
        <end position="511"/>
    </location>
</feature>
<reference evidence="6" key="3">
    <citation type="submission" date="2025-08" db="UniProtKB">
        <authorList>
            <consortium name="Ensembl"/>
        </authorList>
    </citation>
    <scope>IDENTIFICATION</scope>
</reference>
<feature type="compositionally biased region" description="Gly residues" evidence="4">
    <location>
        <begin position="851"/>
        <end position="861"/>
    </location>
</feature>
<feature type="compositionally biased region" description="Low complexity" evidence="4">
    <location>
        <begin position="838"/>
        <end position="847"/>
    </location>
</feature>
<feature type="compositionally biased region" description="Gly residues" evidence="4">
    <location>
        <begin position="1378"/>
        <end position="1400"/>
    </location>
</feature>
<dbReference type="GO" id="GO:1990907">
    <property type="term" value="C:beta-catenin-TCF complex"/>
    <property type="evidence" value="ECO:0007669"/>
    <property type="project" value="TreeGrafter"/>
</dbReference>
<evidence type="ECO:0000313" key="7">
    <source>
        <dbReference type="Proteomes" id="UP000265140"/>
    </source>
</evidence>
<evidence type="ECO:0000256" key="4">
    <source>
        <dbReference type="SAM" id="MobiDB-lite"/>
    </source>
</evidence>
<dbReference type="Bgee" id="ENSELUG00000022590">
    <property type="expression patterns" value="Expressed in head kidney and 14 other cell types or tissues"/>
</dbReference>
<feature type="compositionally biased region" description="Gly residues" evidence="4">
    <location>
        <begin position="1019"/>
        <end position="1029"/>
    </location>
</feature>
<feature type="compositionally biased region" description="Basic and acidic residues" evidence="4">
    <location>
        <begin position="358"/>
        <end position="386"/>
    </location>
</feature>
<feature type="compositionally biased region" description="Polar residues" evidence="4">
    <location>
        <begin position="1033"/>
        <end position="1053"/>
    </location>
</feature>
<feature type="compositionally biased region" description="Polar residues" evidence="4">
    <location>
        <begin position="926"/>
        <end position="938"/>
    </location>
</feature>
<dbReference type="GO" id="GO:0036342">
    <property type="term" value="P:post-anal tail morphogenesis"/>
    <property type="evidence" value="ECO:0007669"/>
    <property type="project" value="Ensembl"/>
</dbReference>
<organism evidence="6 7">
    <name type="scientific">Esox lucius</name>
    <name type="common">Northern pike</name>
    <dbReference type="NCBI Taxonomy" id="8010"/>
    <lineage>
        <taxon>Eukaryota</taxon>
        <taxon>Metazoa</taxon>
        <taxon>Chordata</taxon>
        <taxon>Craniata</taxon>
        <taxon>Vertebrata</taxon>
        <taxon>Euteleostomi</taxon>
        <taxon>Actinopterygii</taxon>
        <taxon>Neopterygii</taxon>
        <taxon>Teleostei</taxon>
        <taxon>Protacanthopterygii</taxon>
        <taxon>Esociformes</taxon>
        <taxon>Esocidae</taxon>
        <taxon>Esox</taxon>
    </lineage>
</organism>
<dbReference type="RefSeq" id="XP_010899589.3">
    <property type="nucleotide sequence ID" value="XM_010901287.4"/>
</dbReference>
<feature type="compositionally biased region" description="Basic residues" evidence="4">
    <location>
        <begin position="1422"/>
        <end position="1433"/>
    </location>
</feature>
<feature type="compositionally biased region" description="Basic residues" evidence="4">
    <location>
        <begin position="477"/>
        <end position="498"/>
    </location>
</feature>
<feature type="compositionally biased region" description="Low complexity" evidence="4">
    <location>
        <begin position="1204"/>
        <end position="1219"/>
    </location>
</feature>
<feature type="region of interest" description="Disordered" evidence="4">
    <location>
        <begin position="821"/>
        <end position="1074"/>
    </location>
</feature>
<dbReference type="Proteomes" id="UP000265140">
    <property type="component" value="Chromosome 1"/>
</dbReference>
<feature type="compositionally biased region" description="Gly residues" evidence="4">
    <location>
        <begin position="321"/>
        <end position="330"/>
    </location>
</feature>
<dbReference type="Pfam" id="PF11502">
    <property type="entry name" value="BCL9"/>
    <property type="match status" value="1"/>
</dbReference>
<dbReference type="PANTHER" id="PTHR15185">
    <property type="entry name" value="BCL9"/>
    <property type="match status" value="1"/>
</dbReference>
<reference evidence="7" key="1">
    <citation type="journal article" date="2014" name="PLoS ONE">
        <title>The genome and linkage map of the northern pike (Esox lucius): conserved synteny revealed between the salmonid sister group and the Neoteleostei.</title>
        <authorList>
            <person name="Rondeau E.B."/>
            <person name="Minkley D.R."/>
            <person name="Leong J.S."/>
            <person name="Messmer A.M."/>
            <person name="Jantzen J.R."/>
            <person name="von Schalburg K.R."/>
            <person name="Lemon C."/>
            <person name="Bird N.H."/>
            <person name="Koop B.F."/>
        </authorList>
    </citation>
    <scope>NUCLEOTIDE SEQUENCE</scope>
</reference>
<dbReference type="GeneID" id="105028512"/>
<feature type="region of interest" description="Disordered" evidence="4">
    <location>
        <begin position="227"/>
        <end position="446"/>
    </location>
</feature>
<comment type="subcellular location">
    <subcellularLocation>
        <location evidence="1">Nucleus</location>
    </subcellularLocation>
</comment>
<gene>
    <name evidence="6" type="primary">BCL9L</name>
</gene>
<dbReference type="GO" id="GO:0060070">
    <property type="term" value="P:canonical Wnt signaling pathway"/>
    <property type="evidence" value="ECO:0007669"/>
    <property type="project" value="InterPro"/>
</dbReference>
<dbReference type="OMA" id="NMMAEQP"/>
<dbReference type="PANTHER" id="PTHR15185:SF3">
    <property type="entry name" value="B-CELL CLL_LYMPHOMA 9-LIKE PROTEIN"/>
    <property type="match status" value="1"/>
</dbReference>
<proteinExistence type="inferred from homology"/>
<keyword evidence="3" id="KW-0539">Nucleus</keyword>
<evidence type="ECO:0000259" key="5">
    <source>
        <dbReference type="Pfam" id="PF11502"/>
    </source>
</evidence>
<evidence type="ECO:0000256" key="2">
    <source>
        <dbReference type="ARBA" id="ARBA00009200"/>
    </source>
</evidence>
<feature type="compositionally biased region" description="Polar residues" evidence="4">
    <location>
        <begin position="1345"/>
        <end position="1355"/>
    </location>
</feature>
<dbReference type="GO" id="GO:0045944">
    <property type="term" value="P:positive regulation of transcription by RNA polymerase II"/>
    <property type="evidence" value="ECO:0007669"/>
    <property type="project" value="TreeGrafter"/>
</dbReference>
<feature type="compositionally biased region" description="Polar residues" evidence="4">
    <location>
        <begin position="8"/>
        <end position="29"/>
    </location>
</feature>
<dbReference type="Ensembl" id="ENSELUT00000035014.3">
    <property type="protein sequence ID" value="ENSELUP00000023751.3"/>
    <property type="gene ID" value="ENSELUG00000022590.3"/>
</dbReference>
<feature type="domain" description="B-cell lymphoma 9 beta-catenin binding" evidence="5">
    <location>
        <begin position="363"/>
        <end position="401"/>
    </location>
</feature>
<evidence type="ECO:0000313" key="6">
    <source>
        <dbReference type="Ensembl" id="ENSELUP00000023751.3"/>
    </source>
</evidence>
<dbReference type="InterPro" id="IPR024670">
    <property type="entry name" value="BCL9_beta-catenin-bd_dom"/>
</dbReference>
<dbReference type="GO" id="GO:0008013">
    <property type="term" value="F:beta-catenin binding"/>
    <property type="evidence" value="ECO:0007669"/>
    <property type="project" value="InterPro"/>
</dbReference>
<feature type="compositionally biased region" description="Basic and acidic residues" evidence="4">
    <location>
        <begin position="128"/>
        <end position="139"/>
    </location>
</feature>
<dbReference type="InParanoid" id="A0A3P8Z4J7"/>
<feature type="compositionally biased region" description="Low complexity" evidence="4">
    <location>
        <begin position="275"/>
        <end position="320"/>
    </location>
</feature>
<dbReference type="STRING" id="8010.ENSELUP00000023751"/>
<dbReference type="CTD" id="283149"/>
<dbReference type="Gene3D" id="3.30.40.10">
    <property type="entry name" value="Zinc/RING finger domain, C3HC4 (zinc finger)"/>
    <property type="match status" value="1"/>
</dbReference>
<dbReference type="InterPro" id="IPR015668">
    <property type="entry name" value="Bcl-9/Bcl-9l"/>
</dbReference>
<feature type="compositionally biased region" description="Low complexity" evidence="4">
    <location>
        <begin position="1401"/>
        <end position="1410"/>
    </location>
</feature>
<dbReference type="GeneTree" id="ENSGT00730000110915"/>
<feature type="region of interest" description="Disordered" evidence="4">
    <location>
        <begin position="110"/>
        <end position="183"/>
    </location>
</feature>
<sequence length="1548" mass="160379">MHPDNKLTNHGKQVSSDSQSQLPNVTQGANKGLGAGNHGLKANQISPGNPGLKAVNQSVSGIGGMMKTKRERSVSMESGEQQDTLTSLLETGAKEGVMRSKRRCVLEKKQPYSGDEWCSGPDTEEEDDKPHTVAHRERVMSSGIRQGLSGPSSTTGPLPPDPSLTPGVGRGLGPGGHRSEVPRPSQQVVYVFTTSLANSAAEAVIHGHTDSILLFHQQNVPRTKQLEQYAPSGKHPSLSELSARATPPTGTPKSQSGTPRPASVGVGSHLQSVRSGTPSSTGPPESETPQTRPGGPGASNNSSSGPSLQPSGAIAPTSSGTGSGGGGEGDGSSPSGSPSVLSSHLQGDVDARGGPGANRDDGGLSREQLEHRERSLQTLRDIERLLLRSGTAGGPGEPPGPCDDDNNNSNVNNNNNRVGGGPAEDSDNAGSCDNNGGGAPLLTPGGQVKRYEEPLQSMVSQTQQLGGPGLDDSPMRGAHHHHHHHHHHHLPPHHHHLHSPGGLDMGPLLGPDGLTPEQVAWRKLQEEYYQEKRRQQEIQPSPHTHPQHFRMMQEMGIGHGAPAIMMRGPPPPYHSKPGEQQWGPGGPMMGPGGMGPGNPRMIDMHPDGPRGPRFLGQMQRGPPGSGGFPGSPGGVLAMEGLGPQRGPRPGMWIEDLPPNMMGGGGGPFYHGGPGGGPQQHLQGDPERLLTREEMFRIMEKRQLQGLHRLELERIAKQQQQGIGGPRMMEGPGGFPGQGMGRGPGSRGDPMDFPGSREMMGSPGGGGPQMRDLMDSPLGPGGMGMNMMNQQMMLQKMRGGGGGGPLGDMLTQEDIARIRAAQNGGGRGGGKVMNQGPDGPLQFPNQGPFPGGPGGGDGGYLQGHGAEMFGGPDQHEGPHMGGTSRLSHMPMGGRPRGHPSDLSVNVNPGMLSPAMPPPPHQLKSPPLTQEPSPLMSSPSAPGLKSPSQVSSGGGPQAQQHPLPPASGAGTPSSMKSPQVMGPTLGLRSPSGSPGRLKSPVLVSSPGWTSPKTALPSPGGPVSGKGVGNGGSSSTETGPSLPPRSSNSTPISQPGSMAPSMPFTSSPDNPPTQNPLSLIMSQMSKYAMPSSTPLYHDAIKTIATSDDEMTPDRPLLSGVNIGGNLGNHQGSMLLSQSSMGPHSGPQSPLGMVLQGPSQLSPNPMGLPGMNPSMMGGGGGPPDGMGSSMSPMHPHNQMGGFPRMQNPSHGGPLHSPLGGLPPQFSQQNPSHGGPLHSPLGGLPPQFSQQNPDDVIPPLQHMLSKGLPHPQQHAPPPSDSFMGPEGPDLSDVIRPTHSGIPEFDLSRIIPSDKPSSTLQYFPKAEGQGGPPNPQQGRPGSQGPPPQLLKQLSTPSSNPHIANLQNMMAEQQLPPLPSHCGMGRPGMAGGPQGGSRGMGGPGGGCMMPPGHLMGRTGMGPGPGGQQLHHHHHHQHHHQQQQAMMANSLLHPGPHPSMMSPQHQQHHSMMAQQNLMLMQAKQRSMGLPGDPFGQQGGPLMSPGGPMMGPGPQHPQGGMIGPGAGPQGPLRQRGMSLDSPIGYGPGPGSMTNMPF</sequence>
<reference evidence="6" key="4">
    <citation type="submission" date="2025-09" db="UniProtKB">
        <authorList>
            <consortium name="Ensembl"/>
        </authorList>
    </citation>
    <scope>IDENTIFICATION</scope>
</reference>
<accession>A0A3P8Z4J7</accession>
<feature type="compositionally biased region" description="Low complexity" evidence="4">
    <location>
        <begin position="331"/>
        <end position="343"/>
    </location>
</feature>
<name>A0A3P8Z4J7_ESOLU</name>
<feature type="compositionally biased region" description="Polar residues" evidence="4">
    <location>
        <begin position="75"/>
        <end position="89"/>
    </location>
</feature>
<dbReference type="GO" id="GO:0030512">
    <property type="term" value="P:negative regulation of transforming growth factor beta receptor signaling pathway"/>
    <property type="evidence" value="ECO:0007669"/>
    <property type="project" value="TreeGrafter"/>
</dbReference>
<dbReference type="GO" id="GO:0003713">
    <property type="term" value="F:transcription coactivator activity"/>
    <property type="evidence" value="ECO:0007669"/>
    <property type="project" value="InterPro"/>
</dbReference>
<keyword evidence="7" id="KW-1185">Reference proteome</keyword>
<dbReference type="GO" id="GO:0048368">
    <property type="term" value="P:lateral mesoderm development"/>
    <property type="evidence" value="ECO:0007669"/>
    <property type="project" value="Ensembl"/>
</dbReference>
<feature type="compositionally biased region" description="Low complexity" evidence="4">
    <location>
        <begin position="500"/>
        <end position="511"/>
    </location>
</feature>
<feature type="compositionally biased region" description="Low complexity" evidence="4">
    <location>
        <begin position="407"/>
        <end position="416"/>
    </location>
</feature>
<dbReference type="FunCoup" id="A0A3P8Z4J7">
    <property type="interactions" value="1154"/>
</dbReference>
<protein>
    <recommendedName>
        <fullName evidence="5">B-cell lymphoma 9 beta-catenin binding domain-containing protein</fullName>
    </recommendedName>
</protein>
<dbReference type="InterPro" id="IPR013083">
    <property type="entry name" value="Znf_RING/FYVE/PHD"/>
</dbReference>
<feature type="compositionally biased region" description="Low complexity" evidence="4">
    <location>
        <begin position="147"/>
        <end position="156"/>
    </location>
</feature>
<evidence type="ECO:0000256" key="3">
    <source>
        <dbReference type="ARBA" id="ARBA00023242"/>
    </source>
</evidence>
<comment type="similarity">
    <text evidence="2">Belongs to the BCL9 family.</text>
</comment>
<evidence type="ECO:0000256" key="1">
    <source>
        <dbReference type="ARBA" id="ARBA00004123"/>
    </source>
</evidence>